<evidence type="ECO:0000313" key="2">
    <source>
        <dbReference type="Proteomes" id="UP000867740"/>
    </source>
</evidence>
<comment type="caution">
    <text evidence="1">The sequence shown here is derived from an EMBL/GenBank/DDBJ whole genome shotgun (WGS) entry which is preliminary data.</text>
</comment>
<dbReference type="AlphaFoldDB" id="A0A9P3TD52"/>
<proteinExistence type="predicted"/>
<accession>A0A9P3TD52</accession>
<name>A0A9P3TD52_KLUIN</name>
<reference evidence="1" key="2">
    <citation type="submission" date="2020-10" db="EMBL/GenBank/DDBJ databases">
        <authorList>
            <consortium name="NCBI Pathogen Detection Project"/>
        </authorList>
    </citation>
    <scope>NUCLEOTIDE SEQUENCE</scope>
    <source>
        <strain evidence="1">CAVp300</strain>
    </source>
</reference>
<evidence type="ECO:0000313" key="1">
    <source>
        <dbReference type="EMBL" id="HAT3585065.1"/>
    </source>
</evidence>
<dbReference type="RefSeq" id="WP_139153737.1">
    <property type="nucleotide sequence ID" value="NZ_CABMNU010000005.1"/>
</dbReference>
<sequence length="68" mass="7877">MQKAIRRDGLFYCRLKTTPAGRGFQQVLTLPHCFWIFNLTRLAGTYFLRVLVSRYGGINAALMKADFY</sequence>
<protein>
    <submittedName>
        <fullName evidence="1">Uncharacterized protein</fullName>
    </submittedName>
</protein>
<gene>
    <name evidence="1" type="ORF">I8531_005481</name>
</gene>
<organism evidence="1 2">
    <name type="scientific">Kluyvera intermedia</name>
    <name type="common">Enterobacter intermedius</name>
    <dbReference type="NCBI Taxonomy" id="61648"/>
    <lineage>
        <taxon>Bacteria</taxon>
        <taxon>Pseudomonadati</taxon>
        <taxon>Pseudomonadota</taxon>
        <taxon>Gammaproteobacteria</taxon>
        <taxon>Enterobacterales</taxon>
        <taxon>Enterobacteriaceae</taxon>
        <taxon>Kluyvera</taxon>
    </lineage>
</organism>
<reference evidence="1" key="1">
    <citation type="journal article" date="2018" name="Genome Biol.">
        <title>SKESA: strategic k-mer extension for scrupulous assemblies.</title>
        <authorList>
            <person name="Souvorov A."/>
            <person name="Agarwala R."/>
            <person name="Lipman D.J."/>
        </authorList>
    </citation>
    <scope>NUCLEOTIDE SEQUENCE</scope>
    <source>
        <strain evidence="1">CAVp300</strain>
    </source>
</reference>
<dbReference type="Proteomes" id="UP000867740">
    <property type="component" value="Unassembled WGS sequence"/>
</dbReference>
<dbReference type="EMBL" id="DACSUM010000096">
    <property type="protein sequence ID" value="HAT3585065.1"/>
    <property type="molecule type" value="Genomic_DNA"/>
</dbReference>